<keyword evidence="1" id="KW-0472">Membrane</keyword>
<gene>
    <name evidence="2" type="ORF">CEY16_03630</name>
</gene>
<dbReference type="InterPro" id="IPR020076">
    <property type="entry name" value="DUF2768"/>
</dbReference>
<feature type="transmembrane region" description="Helical" evidence="1">
    <location>
        <begin position="6"/>
        <end position="28"/>
    </location>
</feature>
<reference evidence="2 3" key="1">
    <citation type="submission" date="2017-06" db="EMBL/GenBank/DDBJ databases">
        <title>the draft geome sequence of Illustriluteabacillus marina B3227.</title>
        <authorList>
            <person name="He R.-H."/>
            <person name="Du Z.-J."/>
        </authorList>
    </citation>
    <scope>NUCLEOTIDE SEQUENCE [LARGE SCALE GENOMIC DNA]</scope>
    <source>
        <strain evidence="2 3">B3227</strain>
    </source>
</reference>
<keyword evidence="1" id="KW-0812">Transmembrane</keyword>
<dbReference type="Pfam" id="PF10966">
    <property type="entry name" value="DUF2768"/>
    <property type="match status" value="1"/>
</dbReference>
<feature type="transmembrane region" description="Helical" evidence="1">
    <location>
        <begin position="35"/>
        <end position="60"/>
    </location>
</feature>
<name>A0A2I0QWY1_9BACI</name>
<dbReference type="Proteomes" id="UP000243524">
    <property type="component" value="Unassembled WGS sequence"/>
</dbReference>
<dbReference type="EMBL" id="PJNH01000001">
    <property type="protein sequence ID" value="PKR78857.1"/>
    <property type="molecule type" value="Genomic_DNA"/>
</dbReference>
<dbReference type="RefSeq" id="WP_101330601.1">
    <property type="nucleotide sequence ID" value="NZ_PJNH01000001.1"/>
</dbReference>
<evidence type="ECO:0000256" key="1">
    <source>
        <dbReference type="SAM" id="Phobius"/>
    </source>
</evidence>
<keyword evidence="3" id="KW-1185">Reference proteome</keyword>
<sequence length="65" mass="7130">MSEPLLRMYISFVGIILLFASVGLILLARHKLKGFLSVITGIIAYLFMLVGGFIIIFITLSGPTE</sequence>
<dbReference type="AlphaFoldDB" id="A0A2I0QWY1"/>
<proteinExistence type="predicted"/>
<evidence type="ECO:0000313" key="2">
    <source>
        <dbReference type="EMBL" id="PKR78857.1"/>
    </source>
</evidence>
<keyword evidence="1" id="KW-1133">Transmembrane helix</keyword>
<accession>A0A2I0QWY1</accession>
<comment type="caution">
    <text evidence="2">The sequence shown here is derived from an EMBL/GenBank/DDBJ whole genome shotgun (WGS) entry which is preliminary data.</text>
</comment>
<organism evidence="2 3">
    <name type="scientific">Halalkalibacillus sediminis</name>
    <dbReference type="NCBI Taxonomy" id="2018042"/>
    <lineage>
        <taxon>Bacteria</taxon>
        <taxon>Bacillati</taxon>
        <taxon>Bacillota</taxon>
        <taxon>Bacilli</taxon>
        <taxon>Bacillales</taxon>
        <taxon>Bacillaceae</taxon>
        <taxon>Halalkalibacillus</taxon>
    </lineage>
</organism>
<evidence type="ECO:0000313" key="3">
    <source>
        <dbReference type="Proteomes" id="UP000243524"/>
    </source>
</evidence>
<dbReference type="OrthoDB" id="2476435at2"/>
<protein>
    <submittedName>
        <fullName evidence="2">DUF2768 domain-containing protein</fullName>
    </submittedName>
</protein>